<accession>A0A8H6CB91</accession>
<evidence type="ECO:0000313" key="1">
    <source>
        <dbReference type="EMBL" id="KAF6220244.1"/>
    </source>
</evidence>
<dbReference type="GeneID" id="59331787"/>
<sequence>MWRDNTDVAVAITVRRAIAKLAKPIQVSVLRLLPGTEGGEIKCCITMFDIENYEITSQHGKELLKQIEDEISRIKPRNQDSYGNREYELSELLDEKVRALLVNLQLSVREGVISIIPAT</sequence>
<reference evidence="1 2" key="1">
    <citation type="journal article" date="2020" name="Genomics">
        <title>Complete, high-quality genomes from long-read metagenomic sequencing of two wolf lichen thalli reveals enigmatic genome architecture.</title>
        <authorList>
            <person name="McKenzie S.K."/>
            <person name="Walston R.F."/>
            <person name="Allen J.L."/>
        </authorList>
    </citation>
    <scope>NUCLEOTIDE SEQUENCE [LARGE SCALE GENOMIC DNA]</scope>
    <source>
        <strain evidence="1">WasteWater1</strain>
    </source>
</reference>
<dbReference type="EMBL" id="JACCJB010000017">
    <property type="protein sequence ID" value="KAF6220244.1"/>
    <property type="molecule type" value="Genomic_DNA"/>
</dbReference>
<keyword evidence="2" id="KW-1185">Reference proteome</keyword>
<gene>
    <name evidence="1" type="ORF">HO133_003376</name>
</gene>
<dbReference type="RefSeq" id="XP_037149679.1">
    <property type="nucleotide sequence ID" value="XM_037294298.1"/>
</dbReference>
<evidence type="ECO:0000313" key="2">
    <source>
        <dbReference type="Proteomes" id="UP000593566"/>
    </source>
</evidence>
<dbReference type="AlphaFoldDB" id="A0A8H6CB91"/>
<proteinExistence type="predicted"/>
<name>A0A8H6CB91_9LECA</name>
<dbReference type="Proteomes" id="UP000593566">
    <property type="component" value="Unassembled WGS sequence"/>
</dbReference>
<protein>
    <submittedName>
        <fullName evidence="1">Uncharacterized protein</fullName>
    </submittedName>
</protein>
<organism evidence="1 2">
    <name type="scientific">Letharia lupina</name>
    <dbReference type="NCBI Taxonomy" id="560253"/>
    <lineage>
        <taxon>Eukaryota</taxon>
        <taxon>Fungi</taxon>
        <taxon>Dikarya</taxon>
        <taxon>Ascomycota</taxon>
        <taxon>Pezizomycotina</taxon>
        <taxon>Lecanoromycetes</taxon>
        <taxon>OSLEUM clade</taxon>
        <taxon>Lecanoromycetidae</taxon>
        <taxon>Lecanorales</taxon>
        <taxon>Lecanorineae</taxon>
        <taxon>Parmeliaceae</taxon>
        <taxon>Letharia</taxon>
    </lineage>
</organism>
<comment type="caution">
    <text evidence="1">The sequence shown here is derived from an EMBL/GenBank/DDBJ whole genome shotgun (WGS) entry which is preliminary data.</text>
</comment>